<keyword evidence="2" id="KW-0255">Endonuclease</keyword>
<dbReference type="GO" id="GO:0004519">
    <property type="term" value="F:endonuclease activity"/>
    <property type="evidence" value="ECO:0007669"/>
    <property type="project" value="UniProtKB-KW"/>
</dbReference>
<gene>
    <name evidence="2" type="ORF">U5817_06685</name>
</gene>
<organism evidence="2 3">
    <name type="scientific">Aromatoleum evansii</name>
    <name type="common">Azoarcus evansii</name>
    <dbReference type="NCBI Taxonomy" id="59406"/>
    <lineage>
        <taxon>Bacteria</taxon>
        <taxon>Pseudomonadati</taxon>
        <taxon>Pseudomonadota</taxon>
        <taxon>Betaproteobacteria</taxon>
        <taxon>Rhodocyclales</taxon>
        <taxon>Rhodocyclaceae</taxon>
        <taxon>Aromatoleum</taxon>
    </lineage>
</organism>
<dbReference type="InterPro" id="IPR003615">
    <property type="entry name" value="HNH_nuc"/>
</dbReference>
<dbReference type="Proteomes" id="UP001626593">
    <property type="component" value="Chromosome"/>
</dbReference>
<keyword evidence="2" id="KW-0378">Hydrolase</keyword>
<dbReference type="EC" id="3.1.-.-" evidence="2"/>
<reference evidence="2 3" key="1">
    <citation type="submission" date="2023-12" db="EMBL/GenBank/DDBJ databases">
        <title>A. evansii MAY27, complete genome.</title>
        <authorList>
            <person name="Wang Y."/>
        </authorList>
    </citation>
    <scope>NUCLEOTIDE SEQUENCE [LARGE SCALE GENOMIC DNA]</scope>
    <source>
        <strain evidence="2 3">MAY27</strain>
    </source>
</reference>
<protein>
    <submittedName>
        <fullName evidence="2">HNH endonuclease signature motif containing protein</fullName>
        <ecNumber evidence="2">3.1.-.-</ecNumber>
    </submittedName>
</protein>
<sequence>MKLSTLKPRLQTIGSRTMKTLPRIGATPRQRGSGWMKRRAYWLREHPLCVECEQLGHVTAATEVDHVVALADGGADDDSNLQSLCGDCHKVKTARENSARGRGG</sequence>
<proteinExistence type="predicted"/>
<dbReference type="Gene3D" id="1.10.30.50">
    <property type="match status" value="1"/>
</dbReference>
<feature type="domain" description="HNH nuclease" evidence="1">
    <location>
        <begin position="36"/>
        <end position="90"/>
    </location>
</feature>
<dbReference type="InterPro" id="IPR002711">
    <property type="entry name" value="HNH"/>
</dbReference>
<keyword evidence="2" id="KW-0540">Nuclease</keyword>
<keyword evidence="3" id="KW-1185">Reference proteome</keyword>
<dbReference type="CDD" id="cd00085">
    <property type="entry name" value="HNHc"/>
    <property type="match status" value="1"/>
</dbReference>
<dbReference type="SMART" id="SM00507">
    <property type="entry name" value="HNHc"/>
    <property type="match status" value="1"/>
</dbReference>
<name>A0ABZ1AT06_AROEV</name>
<dbReference type="EMBL" id="CP141259">
    <property type="protein sequence ID" value="WRL47726.1"/>
    <property type="molecule type" value="Genomic_DNA"/>
</dbReference>
<evidence type="ECO:0000313" key="2">
    <source>
        <dbReference type="EMBL" id="WRL47726.1"/>
    </source>
</evidence>
<dbReference type="RefSeq" id="WP_407280118.1">
    <property type="nucleotide sequence ID" value="NZ_CP141259.1"/>
</dbReference>
<evidence type="ECO:0000313" key="3">
    <source>
        <dbReference type="Proteomes" id="UP001626593"/>
    </source>
</evidence>
<dbReference type="Pfam" id="PF01844">
    <property type="entry name" value="HNH"/>
    <property type="match status" value="1"/>
</dbReference>
<dbReference type="GO" id="GO:0016787">
    <property type="term" value="F:hydrolase activity"/>
    <property type="evidence" value="ECO:0007669"/>
    <property type="project" value="UniProtKB-KW"/>
</dbReference>
<accession>A0ABZ1AT06</accession>
<evidence type="ECO:0000259" key="1">
    <source>
        <dbReference type="SMART" id="SM00507"/>
    </source>
</evidence>